<comment type="caution">
    <text evidence="1">The sequence shown here is derived from an EMBL/GenBank/DDBJ whole genome shotgun (WGS) entry which is preliminary data.</text>
</comment>
<name>A0ACB8WMM5_9TELE</name>
<gene>
    <name evidence="1" type="ORF">L3Q82_007505</name>
</gene>
<evidence type="ECO:0000313" key="2">
    <source>
        <dbReference type="Proteomes" id="UP000831701"/>
    </source>
</evidence>
<proteinExistence type="predicted"/>
<keyword evidence="2" id="KW-1185">Reference proteome</keyword>
<dbReference type="EMBL" id="CM041537">
    <property type="protein sequence ID" value="KAI3369222.1"/>
    <property type="molecule type" value="Genomic_DNA"/>
</dbReference>
<evidence type="ECO:0000313" key="1">
    <source>
        <dbReference type="EMBL" id="KAI3369222.1"/>
    </source>
</evidence>
<sequence>MADLPRSRVIPDEPPFTRTGVDYFGPFDVKRGRATVKKYGVIFTCLTIRAVHIEIAASLDTDSFINALRRFIARRGQVMELRSDNGTNFVGAERELKKAIQEWNISRIENNLTQQAGDKHFTVQLVVGLPDRETTSYSTGRQEHIQHHHTEHGGPSRMCAEPPLLFTLLTHDCTPSPHSSNLLLIKFADDTTDFGGSHQATTMRQTTGARAPSLLDSVPPASRPTKPTFSFFWSAWAPGNTPPFRDFCTMTERFDLHRPAHLQAARGRERRGRPGPEGASLVEEERKDEGTENPQRDRRAADAYQQFFSPQRLPAPKGNRMTSDHNLVMMTPRYVPLVRRQPVHTRTVRRRWTQEAAEALQHCFESTDWDVLCEPHGEDIDNMTDCITEYIRFCEDTTVQQPGLCTASPTTSPGLPWIAAVCWGSSIRASDTNRLDEIIKKAGSVLGLKSLNKTFPCVPTKMAPIAPAHVHT</sequence>
<protein>
    <submittedName>
        <fullName evidence="1">Uncharacterized protein</fullName>
    </submittedName>
</protein>
<accession>A0ACB8WMM5</accession>
<organism evidence="1 2">
    <name type="scientific">Scortum barcoo</name>
    <name type="common">barcoo grunter</name>
    <dbReference type="NCBI Taxonomy" id="214431"/>
    <lineage>
        <taxon>Eukaryota</taxon>
        <taxon>Metazoa</taxon>
        <taxon>Chordata</taxon>
        <taxon>Craniata</taxon>
        <taxon>Vertebrata</taxon>
        <taxon>Euteleostomi</taxon>
        <taxon>Actinopterygii</taxon>
        <taxon>Neopterygii</taxon>
        <taxon>Teleostei</taxon>
        <taxon>Neoteleostei</taxon>
        <taxon>Acanthomorphata</taxon>
        <taxon>Eupercaria</taxon>
        <taxon>Centrarchiformes</taxon>
        <taxon>Terapontoidei</taxon>
        <taxon>Terapontidae</taxon>
        <taxon>Scortum</taxon>
    </lineage>
</organism>
<dbReference type="Proteomes" id="UP000831701">
    <property type="component" value="Chromosome 7"/>
</dbReference>
<reference evidence="1" key="1">
    <citation type="submission" date="2022-04" db="EMBL/GenBank/DDBJ databases">
        <title>Jade perch genome.</title>
        <authorList>
            <person name="Chao B."/>
        </authorList>
    </citation>
    <scope>NUCLEOTIDE SEQUENCE</scope>
    <source>
        <strain evidence="1">CB-2022</strain>
    </source>
</reference>